<gene>
    <name evidence="1" type="ORF">KSF_110940</name>
</gene>
<name>A0A8J3J5F4_9CHLR</name>
<comment type="caution">
    <text evidence="1">The sequence shown here is derived from an EMBL/GenBank/DDBJ whole genome shotgun (WGS) entry which is preliminary data.</text>
</comment>
<dbReference type="Proteomes" id="UP000597444">
    <property type="component" value="Unassembled WGS sequence"/>
</dbReference>
<evidence type="ECO:0000313" key="2">
    <source>
        <dbReference type="Proteomes" id="UP000597444"/>
    </source>
</evidence>
<proteinExistence type="predicted"/>
<dbReference type="EMBL" id="BNJK01000004">
    <property type="protein sequence ID" value="GHP01047.1"/>
    <property type="molecule type" value="Genomic_DNA"/>
</dbReference>
<keyword evidence="2" id="KW-1185">Reference proteome</keyword>
<sequence>MITLLMTICWYRGGISGHKEHISAQPNFDLQSYWEEERRFLDVHKQSITLLLHITPQARYNLRGEHIVLQEERDGSALIQAELESIEAAAFYTLSFMLSRSLIIRYLWCDSCGIK</sequence>
<accession>A0A8J3J5F4</accession>
<dbReference type="RefSeq" id="WP_220211618.1">
    <property type="nucleotide sequence ID" value="NZ_BNJK01000004.1"/>
</dbReference>
<reference evidence="1" key="1">
    <citation type="submission" date="2020-10" db="EMBL/GenBank/DDBJ databases">
        <title>Taxonomic study of unclassified bacteria belonging to the class Ktedonobacteria.</title>
        <authorList>
            <person name="Yabe S."/>
            <person name="Wang C.M."/>
            <person name="Zheng Y."/>
            <person name="Sakai Y."/>
            <person name="Cavaletti L."/>
            <person name="Monciardini P."/>
            <person name="Donadio S."/>
        </authorList>
    </citation>
    <scope>NUCLEOTIDE SEQUENCE</scope>
    <source>
        <strain evidence="1">ID150040</strain>
    </source>
</reference>
<evidence type="ECO:0000313" key="1">
    <source>
        <dbReference type="EMBL" id="GHP01047.1"/>
    </source>
</evidence>
<dbReference type="AlphaFoldDB" id="A0A8J3J5F4"/>
<organism evidence="1 2">
    <name type="scientific">Reticulibacter mediterranei</name>
    <dbReference type="NCBI Taxonomy" id="2778369"/>
    <lineage>
        <taxon>Bacteria</taxon>
        <taxon>Bacillati</taxon>
        <taxon>Chloroflexota</taxon>
        <taxon>Ktedonobacteria</taxon>
        <taxon>Ktedonobacterales</taxon>
        <taxon>Reticulibacteraceae</taxon>
        <taxon>Reticulibacter</taxon>
    </lineage>
</organism>
<protein>
    <submittedName>
        <fullName evidence="1">Uncharacterized protein</fullName>
    </submittedName>
</protein>